<gene>
    <name evidence="1" type="ordered locus">Slip_2014</name>
</gene>
<dbReference type="STRING" id="643648.Slip_2014"/>
<dbReference type="HOGENOM" id="CLU_1748751_0_0_9"/>
<protein>
    <submittedName>
        <fullName evidence="1">Uncharacterized protein</fullName>
    </submittedName>
</protein>
<name>D7CPY3_SYNLT</name>
<reference evidence="2" key="1">
    <citation type="journal article" date="2010" name="Stand. Genomic Sci.">
        <title>Complete genome sequence of Syntrophothermus lipocalidus type strain (TGB-C1T).</title>
        <authorList>
            <consortium name="US DOE Joint Genome Institute (JGI-PGF)"/>
            <person name="Djao O."/>
            <person name="Zhang X."/>
            <person name="Lucas S."/>
            <person name="Lapidus A."/>
            <person name="Glavina Del Rio T."/>
            <person name="Nolan M."/>
            <person name="Tice H."/>
            <person name="Cheng J."/>
            <person name="Han C."/>
            <person name="Tapia R."/>
            <person name="Goodwin L."/>
            <person name="Pitluck S."/>
            <person name="Liolios K."/>
            <person name="Ivanova N."/>
            <person name="Mavromatis K."/>
            <person name="Mikhailova N."/>
            <person name="Ovchinnikova G."/>
            <person name="Pati A."/>
            <person name="Brambilla E."/>
            <person name="Chen A."/>
            <person name="Palaniappan K."/>
            <person name="Land M."/>
            <person name="Hauser L."/>
            <person name="Chang Y."/>
            <person name="Jeffries C."/>
            <person name="Rohde M."/>
            <person name="Sikorski J."/>
            <person name="Spring S."/>
            <person name="Goker M."/>
            <person name="Detter J."/>
            <person name="Woyke T."/>
            <person name="Bristow J."/>
            <person name="Eisen J."/>
            <person name="Markowitz V."/>
            <person name="Hugenholtz P."/>
            <person name="Kyrpides N."/>
            <person name="Klenk H."/>
        </authorList>
    </citation>
    <scope>NUCLEOTIDE SEQUENCE [LARGE SCALE GENOMIC DNA]</scope>
    <source>
        <strain evidence="2">DSM 12680 / TGB-C1</strain>
    </source>
</reference>
<sequence>MITKDKKRLGKSEITAELLAMVLPLTGHDEELDDRIVWGPKGGFKGFEECPLSWIRLPDKHLTNQVIAKNIRHGLHYAYRASNYLSKYYPYPADAWRPTTAYIPYTQEALKILKAYRCNELFKEVRRIFLNEGPQKALDFIISTVSIDE</sequence>
<dbReference type="KEGG" id="slp:Slip_2014"/>
<proteinExistence type="predicted"/>
<keyword evidence="2" id="KW-1185">Reference proteome</keyword>
<dbReference type="EMBL" id="CP002048">
    <property type="protein sequence ID" value="ADI02761.1"/>
    <property type="molecule type" value="Genomic_DNA"/>
</dbReference>
<reference evidence="1 2" key="2">
    <citation type="journal article" date="2010" name="Stand. Genomic Sci.">
        <title>Complete genome sequence of Syntrophothermus lipocalidus type strain (TGB-C1).</title>
        <authorList>
            <person name="Djao O.D."/>
            <person name="Zhang X."/>
            <person name="Lucas S."/>
            <person name="Lapidus A."/>
            <person name="Del Rio T.G."/>
            <person name="Nolan M."/>
            <person name="Tice H."/>
            <person name="Cheng J.F."/>
            <person name="Han C."/>
            <person name="Tapia R."/>
            <person name="Goodwin L."/>
            <person name="Pitluck S."/>
            <person name="Liolios K."/>
            <person name="Ivanova N."/>
            <person name="Mavromatis K."/>
            <person name="Mikhailova N."/>
            <person name="Ovchinnikova G."/>
            <person name="Pati A."/>
            <person name="Brambilla E."/>
            <person name="Chen A."/>
            <person name="Palaniappan K."/>
            <person name="Land M."/>
            <person name="Hauser L."/>
            <person name="Chang Y.J."/>
            <person name="Jeffries C.D."/>
            <person name="Rohde M."/>
            <person name="Sikorski J."/>
            <person name="Spring S."/>
            <person name="Goker M."/>
            <person name="Detter J.C."/>
            <person name="Woyke T."/>
            <person name="Bristow J."/>
            <person name="Eisen J.A."/>
            <person name="Markowitz V."/>
            <person name="Hugenholtz P."/>
            <person name="Kyrpides N.C."/>
            <person name="Klenk H.P."/>
        </authorList>
    </citation>
    <scope>NUCLEOTIDE SEQUENCE [LARGE SCALE GENOMIC DNA]</scope>
    <source>
        <strain evidence="2">DSM 12680 / TGB-C1</strain>
    </source>
</reference>
<accession>D7CPY3</accession>
<dbReference type="AlphaFoldDB" id="D7CPY3"/>
<dbReference type="Proteomes" id="UP000000378">
    <property type="component" value="Chromosome"/>
</dbReference>
<organism evidence="1 2">
    <name type="scientific">Syntrophothermus lipocalidus (strain DSM 12680 / TGB-C1)</name>
    <dbReference type="NCBI Taxonomy" id="643648"/>
    <lineage>
        <taxon>Bacteria</taxon>
        <taxon>Bacillati</taxon>
        <taxon>Bacillota</taxon>
        <taxon>Clostridia</taxon>
        <taxon>Eubacteriales</taxon>
        <taxon>Syntrophomonadaceae</taxon>
        <taxon>Syntrophothermus</taxon>
    </lineage>
</organism>
<dbReference type="RefSeq" id="WP_013176163.1">
    <property type="nucleotide sequence ID" value="NC_014220.1"/>
</dbReference>
<evidence type="ECO:0000313" key="1">
    <source>
        <dbReference type="EMBL" id="ADI02761.1"/>
    </source>
</evidence>
<evidence type="ECO:0000313" key="2">
    <source>
        <dbReference type="Proteomes" id="UP000000378"/>
    </source>
</evidence>